<evidence type="ECO:0000313" key="2">
    <source>
        <dbReference type="EMBL" id="SFD56578.1"/>
    </source>
</evidence>
<sequence>MGPVLSWAPKRDVFLRRSLMLGMATFAILAGVGLIASSLLELPLAWVLPVGALLTLGFLVDDILRWRTYKFDRWQISDGHLLHEDRDGSVSIPLGDIRKVMTRIGNRVVVELASGQRITLRYLPFPTETAEQIRDRLPRPV</sequence>
<evidence type="ECO:0000313" key="3">
    <source>
        <dbReference type="Proteomes" id="UP000198977"/>
    </source>
</evidence>
<proteinExistence type="predicted"/>
<dbReference type="AlphaFoldDB" id="A0A1I1THF1"/>
<protein>
    <recommendedName>
        <fullName evidence="4">PH domain-containing protein</fullName>
    </recommendedName>
</protein>
<evidence type="ECO:0000256" key="1">
    <source>
        <dbReference type="SAM" id="Phobius"/>
    </source>
</evidence>
<feature type="transmembrane region" description="Helical" evidence="1">
    <location>
        <begin position="20"/>
        <end position="40"/>
    </location>
</feature>
<dbReference type="RefSeq" id="WP_093922084.1">
    <property type="nucleotide sequence ID" value="NZ_FOMW01000001.1"/>
</dbReference>
<organism evidence="2 3">
    <name type="scientific">Sulfitobacter brevis</name>
    <dbReference type="NCBI Taxonomy" id="74348"/>
    <lineage>
        <taxon>Bacteria</taxon>
        <taxon>Pseudomonadati</taxon>
        <taxon>Pseudomonadota</taxon>
        <taxon>Alphaproteobacteria</taxon>
        <taxon>Rhodobacterales</taxon>
        <taxon>Roseobacteraceae</taxon>
        <taxon>Sulfitobacter</taxon>
    </lineage>
</organism>
<feature type="transmembrane region" description="Helical" evidence="1">
    <location>
        <begin position="46"/>
        <end position="64"/>
    </location>
</feature>
<gene>
    <name evidence="2" type="ORF">SAMN04488523_101354</name>
</gene>
<evidence type="ECO:0008006" key="4">
    <source>
        <dbReference type="Google" id="ProtNLM"/>
    </source>
</evidence>
<dbReference type="EMBL" id="FOMW01000001">
    <property type="protein sequence ID" value="SFD56578.1"/>
    <property type="molecule type" value="Genomic_DNA"/>
</dbReference>
<name>A0A1I1THF1_9RHOB</name>
<dbReference type="Proteomes" id="UP000198977">
    <property type="component" value="Unassembled WGS sequence"/>
</dbReference>
<dbReference type="OrthoDB" id="7726282at2"/>
<keyword evidence="1" id="KW-0812">Transmembrane</keyword>
<dbReference type="STRING" id="74348.SAMN04488523_101354"/>
<accession>A0A1I1THF1</accession>
<reference evidence="2 3" key="1">
    <citation type="submission" date="2016-10" db="EMBL/GenBank/DDBJ databases">
        <authorList>
            <person name="de Groot N.N."/>
        </authorList>
    </citation>
    <scope>NUCLEOTIDE SEQUENCE [LARGE SCALE GENOMIC DNA]</scope>
    <source>
        <strain evidence="2 3">DSM 11443</strain>
    </source>
</reference>
<keyword evidence="1" id="KW-0472">Membrane</keyword>
<keyword evidence="1" id="KW-1133">Transmembrane helix</keyword>
<keyword evidence="3" id="KW-1185">Reference proteome</keyword>